<protein>
    <recommendedName>
        <fullName evidence="3">Condensation domain-containing protein</fullName>
    </recommendedName>
</protein>
<dbReference type="EMBL" id="VJMJ01000106">
    <property type="protein sequence ID" value="KAF0734742.1"/>
    <property type="molecule type" value="Genomic_DNA"/>
</dbReference>
<evidence type="ECO:0000313" key="2">
    <source>
        <dbReference type="Proteomes" id="UP000481153"/>
    </source>
</evidence>
<sequence length="379" mass="41747">MESTRLLDMEWTTAIAPSVSTITFYSGTSTSHADTKAYIQARVDAIVHANPWLTGRLKSGWFWSNLTLEFNPNPPKVIVEEAHLPELSPQLDYAKVLAACIPYEVVTGTALINSDHPAFRVTWINISDSLGALFFSLAHGVADGYTYYRLYGMLTAATPIEALTPTRFKDFPKGLNAAVKGGNDATPLFSSMPYPKSSVHDAHFQPRVDCPREDQAQGNFASWLRLHQRHYHIMGFSSMKCDVGFMAINFRGRIDGVDRKLAGNYESVLGYQPEDYTTPALIRESLAKNGFRRARSGVFPSMWRNTSAIATSWITLYEPAELPGWNMVEHLPAVAGSTPFTTTVAFFQRTPTSIGMILGARGELNVDNEAAVAPAAATN</sequence>
<comment type="caution">
    <text evidence="1">The sequence shown here is derived from an EMBL/GenBank/DDBJ whole genome shotgun (WGS) entry which is preliminary data.</text>
</comment>
<proteinExistence type="predicted"/>
<reference evidence="1 2" key="1">
    <citation type="submission" date="2019-07" db="EMBL/GenBank/DDBJ databases">
        <title>Genomics analysis of Aphanomyces spp. identifies a new class of oomycete effector associated with host adaptation.</title>
        <authorList>
            <person name="Gaulin E."/>
        </authorList>
    </citation>
    <scope>NUCLEOTIDE SEQUENCE [LARGE SCALE GENOMIC DNA]</scope>
    <source>
        <strain evidence="1 2">ATCC 201684</strain>
    </source>
</reference>
<keyword evidence="2" id="KW-1185">Reference proteome</keyword>
<gene>
    <name evidence="1" type="ORF">Ae201684_008593</name>
</gene>
<organism evidence="1 2">
    <name type="scientific">Aphanomyces euteiches</name>
    <dbReference type="NCBI Taxonomy" id="100861"/>
    <lineage>
        <taxon>Eukaryota</taxon>
        <taxon>Sar</taxon>
        <taxon>Stramenopiles</taxon>
        <taxon>Oomycota</taxon>
        <taxon>Saprolegniomycetes</taxon>
        <taxon>Saprolegniales</taxon>
        <taxon>Verrucalvaceae</taxon>
        <taxon>Aphanomyces</taxon>
    </lineage>
</organism>
<name>A0A6G0X4F2_9STRA</name>
<accession>A0A6G0X4F2</accession>
<dbReference type="AlphaFoldDB" id="A0A6G0X4F2"/>
<evidence type="ECO:0008006" key="3">
    <source>
        <dbReference type="Google" id="ProtNLM"/>
    </source>
</evidence>
<dbReference type="Proteomes" id="UP000481153">
    <property type="component" value="Unassembled WGS sequence"/>
</dbReference>
<evidence type="ECO:0000313" key="1">
    <source>
        <dbReference type="EMBL" id="KAF0734742.1"/>
    </source>
</evidence>
<dbReference type="VEuPathDB" id="FungiDB:AeMF1_003512"/>